<dbReference type="InterPro" id="IPR056300">
    <property type="entry name" value="SusG-like_C"/>
</dbReference>
<evidence type="ECO:0000256" key="3">
    <source>
        <dbReference type="ARBA" id="ARBA00023295"/>
    </source>
</evidence>
<evidence type="ECO:0000256" key="1">
    <source>
        <dbReference type="ARBA" id="ARBA00008061"/>
    </source>
</evidence>
<dbReference type="SUPFAM" id="SSF51011">
    <property type="entry name" value="Glycosyl hydrolase domain"/>
    <property type="match status" value="1"/>
</dbReference>
<accession>A0ABU0MW37</accession>
<keyword evidence="2 6" id="KW-0378">Hydrolase</keyword>
<dbReference type="Gene3D" id="3.90.400.10">
    <property type="entry name" value="Oligo-1,6-glucosidase, Domain 2"/>
    <property type="match status" value="1"/>
</dbReference>
<dbReference type="Gene3D" id="2.60.40.1180">
    <property type="entry name" value="Golgi alpha-mannosidase II"/>
    <property type="match status" value="1"/>
</dbReference>
<dbReference type="Pfam" id="PF23915">
    <property type="entry name" value="SusG_C"/>
    <property type="match status" value="1"/>
</dbReference>
<dbReference type="InterPro" id="IPR013780">
    <property type="entry name" value="Glyco_hydro_b"/>
</dbReference>
<organism evidence="6 7">
    <name type="scientific">Paraclostridium ghonii</name>
    <dbReference type="NCBI Taxonomy" id="29358"/>
    <lineage>
        <taxon>Bacteria</taxon>
        <taxon>Bacillati</taxon>
        <taxon>Bacillota</taxon>
        <taxon>Clostridia</taxon>
        <taxon>Peptostreptococcales</taxon>
        <taxon>Peptostreptococcaceae</taxon>
        <taxon>Paraclostridium</taxon>
    </lineage>
</organism>
<dbReference type="GO" id="GO:0008788">
    <property type="term" value="F:alpha,alpha-phosphotrehalase activity"/>
    <property type="evidence" value="ECO:0007669"/>
    <property type="project" value="UniProtKB-EC"/>
</dbReference>
<keyword evidence="7" id="KW-1185">Reference proteome</keyword>
<dbReference type="RefSeq" id="WP_307501740.1">
    <property type="nucleotide sequence ID" value="NZ_BAAACE010000026.1"/>
</dbReference>
<gene>
    <name evidence="6" type="ORF">QOZ92_000233</name>
</gene>
<dbReference type="InterPro" id="IPR012769">
    <property type="entry name" value="Trehalose_TreC"/>
</dbReference>
<sequence length="556" mass="65487">MKNKDWFKKSSVYQIYPKSFKDSNNDGIGDIKGIIEKLDYIKNLGMDVIWLTPIYVSPQKDNGYDISDYYNIDPIFGSMDDFEELLSQVHNRDMKLIMDMVINHTSTEHMWFKEAQKGEDNPYHDFYIWKKTEDGKLPNNWKSKFGGSAWQYVKNLDKYYLHLFDVSQADLNWENPKLREEIYKIMNYWMNKGVDGFRLDVINLLSKNQDFPNDTLESPNHDGRKFYTDGPRIHEYLKDINKNVFSLYENSMTVGEMSSTTINHCINYTKPENMELDMTFNFHHLKVDYPNGEKWALGEFEFDKLKDILFNWQVEMQDGNGWNATFWCNHDQPRVLSRFGDDKNYPIESAKMLGTAIHLMRGTPYVYQGEEIGMTNPKFDNISEYKDIESINAYNNLIKKGYREDEVLDILKSKSRDNSRTPIQWNENGGFTKGTSWINMASNYKTINAKDAVENEESIYNYYKKLINLRKEYDIISHGTIKPILKGHKNVLGYIREYEGQKLLVLCNFFGEKTEVDISEYIKEFEGKILIANYSEQKLDKSMILKPYECFAVVFE</sequence>
<dbReference type="InterPro" id="IPR006047">
    <property type="entry name" value="GH13_cat_dom"/>
</dbReference>
<dbReference type="NCBIfam" id="TIGR02403">
    <property type="entry name" value="trehalose_treC"/>
    <property type="match status" value="1"/>
</dbReference>
<evidence type="ECO:0000256" key="4">
    <source>
        <dbReference type="NCBIfam" id="TIGR02403"/>
    </source>
</evidence>
<comment type="similarity">
    <text evidence="1">Belongs to the glycosyl hydrolase 13 family.</text>
</comment>
<reference evidence="6 7" key="1">
    <citation type="submission" date="2023-07" db="EMBL/GenBank/DDBJ databases">
        <title>Genomic Encyclopedia of Type Strains, Phase IV (KMG-IV): sequencing the most valuable type-strain genomes for metagenomic binning, comparative biology and taxonomic classification.</title>
        <authorList>
            <person name="Goeker M."/>
        </authorList>
    </citation>
    <scope>NUCLEOTIDE SEQUENCE [LARGE SCALE GENOMIC DNA]</scope>
    <source>
        <strain evidence="6 7">DSM 15049</strain>
    </source>
</reference>
<evidence type="ECO:0000256" key="2">
    <source>
        <dbReference type="ARBA" id="ARBA00022801"/>
    </source>
</evidence>
<dbReference type="PANTHER" id="PTHR10357:SF217">
    <property type="entry name" value="TREHALOSE-6-PHOSPHATE HYDROLASE"/>
    <property type="match status" value="1"/>
</dbReference>
<evidence type="ECO:0000313" key="7">
    <source>
        <dbReference type="Proteomes" id="UP001232584"/>
    </source>
</evidence>
<dbReference type="SMART" id="SM00642">
    <property type="entry name" value="Aamy"/>
    <property type="match status" value="1"/>
</dbReference>
<dbReference type="EC" id="3.2.1.93" evidence="4"/>
<dbReference type="CDD" id="cd11333">
    <property type="entry name" value="AmyAc_SI_OligoGlu_DGase"/>
    <property type="match status" value="1"/>
</dbReference>
<evidence type="ECO:0000313" key="6">
    <source>
        <dbReference type="EMBL" id="MDQ0555123.1"/>
    </source>
</evidence>
<dbReference type="PANTHER" id="PTHR10357">
    <property type="entry name" value="ALPHA-AMYLASE FAMILY MEMBER"/>
    <property type="match status" value="1"/>
</dbReference>
<dbReference type="EMBL" id="JAUSWG010000001">
    <property type="protein sequence ID" value="MDQ0555123.1"/>
    <property type="molecule type" value="Genomic_DNA"/>
</dbReference>
<dbReference type="SUPFAM" id="SSF51445">
    <property type="entry name" value="(Trans)glycosidases"/>
    <property type="match status" value="1"/>
</dbReference>
<name>A0ABU0MW37_9FIRM</name>
<dbReference type="Pfam" id="PF00128">
    <property type="entry name" value="Alpha-amylase"/>
    <property type="match status" value="1"/>
</dbReference>
<protein>
    <recommendedName>
        <fullName evidence="4">Alpha,alpha-phosphotrehalase</fullName>
        <ecNumber evidence="4">3.2.1.93</ecNumber>
    </recommendedName>
</protein>
<comment type="caution">
    <text evidence="6">The sequence shown here is derived from an EMBL/GenBank/DDBJ whole genome shotgun (WGS) entry which is preliminary data.</text>
</comment>
<dbReference type="Proteomes" id="UP001232584">
    <property type="component" value="Unassembled WGS sequence"/>
</dbReference>
<dbReference type="InterPro" id="IPR017853">
    <property type="entry name" value="GH"/>
</dbReference>
<dbReference type="NCBIfam" id="NF008183">
    <property type="entry name" value="PRK10933.1"/>
    <property type="match status" value="1"/>
</dbReference>
<dbReference type="Gene3D" id="3.20.20.80">
    <property type="entry name" value="Glycosidases"/>
    <property type="match status" value="1"/>
</dbReference>
<dbReference type="InterPro" id="IPR045857">
    <property type="entry name" value="O16G_dom_2"/>
</dbReference>
<evidence type="ECO:0000259" key="5">
    <source>
        <dbReference type="SMART" id="SM00642"/>
    </source>
</evidence>
<proteinExistence type="inferred from homology"/>
<keyword evidence="3 6" id="KW-0326">Glycosidase</keyword>
<feature type="domain" description="Glycosyl hydrolase family 13 catalytic" evidence="5">
    <location>
        <begin position="14"/>
        <end position="420"/>
    </location>
</feature>